<dbReference type="EMBL" id="HACA01004388">
    <property type="protein sequence ID" value="CDW21749.1"/>
    <property type="molecule type" value="Transcribed_RNA"/>
</dbReference>
<organism evidence="1">
    <name type="scientific">Lepeophtheirus salmonis</name>
    <name type="common">Salmon louse</name>
    <name type="synonym">Caligus salmonis</name>
    <dbReference type="NCBI Taxonomy" id="72036"/>
    <lineage>
        <taxon>Eukaryota</taxon>
        <taxon>Metazoa</taxon>
        <taxon>Ecdysozoa</taxon>
        <taxon>Arthropoda</taxon>
        <taxon>Crustacea</taxon>
        <taxon>Multicrustacea</taxon>
        <taxon>Hexanauplia</taxon>
        <taxon>Copepoda</taxon>
        <taxon>Siphonostomatoida</taxon>
        <taxon>Caligidae</taxon>
        <taxon>Lepeophtheirus</taxon>
    </lineage>
</organism>
<accession>A0A0K2T6P6</accession>
<dbReference type="AlphaFoldDB" id="A0A0K2T6P6"/>
<proteinExistence type="predicted"/>
<reference evidence="1" key="1">
    <citation type="submission" date="2014-05" db="EMBL/GenBank/DDBJ databases">
        <authorList>
            <person name="Chronopoulou M."/>
        </authorList>
    </citation>
    <scope>NUCLEOTIDE SEQUENCE</scope>
    <source>
        <tissue evidence="1">Whole organism</tissue>
    </source>
</reference>
<evidence type="ECO:0000313" key="1">
    <source>
        <dbReference type="EMBL" id="CDW21749.1"/>
    </source>
</evidence>
<name>A0A0K2T6P6_LEPSM</name>
<sequence>MSIIGKYRNITNNEKLIQETCIPKGSAATTGKIRKVFPVSTSILFPNLPDPK</sequence>
<protein>
    <submittedName>
        <fullName evidence="1">Uncharacterized protein</fullName>
    </submittedName>
</protein>